<protein>
    <recommendedName>
        <fullName evidence="2">BBC1/AIM3 cysteine proteinase-fold domain-containing protein</fullName>
    </recommendedName>
</protein>
<accession>A0ABP0ZUQ4</accession>
<name>A0ABP0ZUQ4_9ASCO</name>
<gene>
    <name evidence="3" type="ORF">LODBEIA_P49350</name>
</gene>
<feature type="compositionally biased region" description="Basic and acidic residues" evidence="1">
    <location>
        <begin position="27"/>
        <end position="60"/>
    </location>
</feature>
<feature type="compositionally biased region" description="Low complexity" evidence="1">
    <location>
        <begin position="337"/>
        <end position="348"/>
    </location>
</feature>
<dbReference type="GeneID" id="92210131"/>
<feature type="compositionally biased region" description="Polar residues" evidence="1">
    <location>
        <begin position="300"/>
        <end position="309"/>
    </location>
</feature>
<feature type="compositionally biased region" description="Pro residues" evidence="1">
    <location>
        <begin position="398"/>
        <end position="408"/>
    </location>
</feature>
<dbReference type="Proteomes" id="UP001497383">
    <property type="component" value="Chromosome 6"/>
</dbReference>
<reference evidence="3 4" key="1">
    <citation type="submission" date="2024-03" db="EMBL/GenBank/DDBJ databases">
        <authorList>
            <person name="Brejova B."/>
        </authorList>
    </citation>
    <scope>NUCLEOTIDE SEQUENCE [LARGE SCALE GENOMIC DNA]</scope>
    <source>
        <strain evidence="3 4">CBS 14171</strain>
    </source>
</reference>
<dbReference type="RefSeq" id="XP_066831873.1">
    <property type="nucleotide sequence ID" value="XM_066975211.1"/>
</dbReference>
<evidence type="ECO:0000256" key="1">
    <source>
        <dbReference type="SAM" id="MobiDB-lite"/>
    </source>
</evidence>
<organism evidence="3 4">
    <name type="scientific">Lodderomyces beijingensis</name>
    <dbReference type="NCBI Taxonomy" id="1775926"/>
    <lineage>
        <taxon>Eukaryota</taxon>
        <taxon>Fungi</taxon>
        <taxon>Dikarya</taxon>
        <taxon>Ascomycota</taxon>
        <taxon>Saccharomycotina</taxon>
        <taxon>Pichiomycetes</taxon>
        <taxon>Debaryomycetaceae</taxon>
        <taxon>Candida/Lodderomyces clade</taxon>
        <taxon>Lodderomyces</taxon>
    </lineage>
</organism>
<dbReference type="Gene3D" id="3.90.1720.60">
    <property type="match status" value="1"/>
</dbReference>
<feature type="compositionally biased region" description="Low complexity" evidence="1">
    <location>
        <begin position="355"/>
        <end position="373"/>
    </location>
</feature>
<dbReference type="InterPro" id="IPR057402">
    <property type="entry name" value="AIM3_BBC1_C"/>
</dbReference>
<evidence type="ECO:0000259" key="2">
    <source>
        <dbReference type="Pfam" id="PF25459"/>
    </source>
</evidence>
<feature type="compositionally biased region" description="Low complexity" evidence="1">
    <location>
        <begin position="86"/>
        <end position="113"/>
    </location>
</feature>
<feature type="region of interest" description="Disordered" evidence="1">
    <location>
        <begin position="18"/>
        <end position="421"/>
    </location>
</feature>
<dbReference type="Pfam" id="PF25459">
    <property type="entry name" value="AIM3_BBC1_C"/>
    <property type="match status" value="1"/>
</dbReference>
<dbReference type="EMBL" id="OZ022410">
    <property type="protein sequence ID" value="CAK9441066.1"/>
    <property type="molecule type" value="Genomic_DNA"/>
</dbReference>
<sequence length="650" mass="69822">MADQLKTIGAAAFRGSKSLSKKGYSYYKDRTGEPSKSHDGPEPTETAEYRFKPLPSKDKLQSFPEPPKRNVQTHQISKPGEASKYAPPSQQSVPQPQQPQQQAYQPQYQNQPVESVPAVGNAPPPALPTRKPLSNQPTTMPPTSQGGSFPEPHVNAPPPYDSGVSSTASATYDYGAAVDANHHSQTAAIPHLPPRRPTAATPASQTNPSPSQGAIPNLPPRRSHPGTPSTETTIQQPNLPARRPTVQPAQADPPPPHISSVNSSYSYSSPSAATSSSSLGIPIAKPAPPKPAKRPDVERNSSANSQISELESIFKKKFNTSPSEAPQGKKKPPPPVVKAKPAALVASAGTFHNTNQNQPAQSPASSQPAAIPSRTNLEEAGPAQSQGPKPAYSRSRAPLPPASRPGPPQLDLDLGSGWFSSQGPLQLPPSLQGLNYQTSTSISSSLNNTRILTLRLQDLSILSYKFEWHTNRPQDARVSIEKYVESPLQVPVTKEYLVAQNQKFGEYVASWCEHNQGKQVGSGECWDLAKFALEKGCGKHAFVSQYYIHGYPIYKLGNGNASAPLDDVRRGDILQFRECKFVSPNGVTQTVGMPDHTSVVVDSYNGTLTVLEQNVNGVRKVVQGSYVLASLKSGQVTVFRAMPAEWAGDL</sequence>
<evidence type="ECO:0000313" key="3">
    <source>
        <dbReference type="EMBL" id="CAK9441066.1"/>
    </source>
</evidence>
<evidence type="ECO:0000313" key="4">
    <source>
        <dbReference type="Proteomes" id="UP001497383"/>
    </source>
</evidence>
<feature type="compositionally biased region" description="Polar residues" evidence="1">
    <location>
        <begin position="204"/>
        <end position="214"/>
    </location>
</feature>
<feature type="compositionally biased region" description="Polar residues" evidence="1">
    <location>
        <begin position="132"/>
        <end position="147"/>
    </location>
</feature>
<keyword evidence="4" id="KW-1185">Reference proteome</keyword>
<proteinExistence type="predicted"/>
<feature type="compositionally biased region" description="Polar residues" evidence="1">
    <location>
        <begin position="226"/>
        <end position="238"/>
    </location>
</feature>
<feature type="compositionally biased region" description="Low complexity" evidence="1">
    <location>
        <begin position="259"/>
        <end position="284"/>
    </location>
</feature>
<feature type="domain" description="BBC1/AIM3 cysteine proteinase-fold" evidence="2">
    <location>
        <begin position="487"/>
        <end position="649"/>
    </location>
</feature>